<gene>
    <name evidence="2" type="ORF">METZ01_LOCUS509391</name>
</gene>
<evidence type="ECO:0000256" key="1">
    <source>
        <dbReference type="SAM" id="Phobius"/>
    </source>
</evidence>
<protein>
    <submittedName>
        <fullName evidence="2">Uncharacterized protein</fullName>
    </submittedName>
</protein>
<keyword evidence="1" id="KW-0812">Transmembrane</keyword>
<keyword evidence="1" id="KW-1133">Transmembrane helix</keyword>
<accession>A0A383EI49</accession>
<feature type="non-terminal residue" evidence="2">
    <location>
        <position position="191"/>
    </location>
</feature>
<keyword evidence="1" id="KW-0472">Membrane</keyword>
<sequence length="191" mass="22423">MIADYFWKIIFTAVVIIGFFYWKDWMNHNKEYERHMSELVELLDHSEGTEPNNDYEAATRIYRSIYLLRKMEKNRAEKFSIDTVFKEFQEQSNNTRGVNNLIRDAFRENYKKAKEYGLFEDEDAMSSLMDGTSTLIISGPWSGEKLEVGHYISPDINDTISFHLANRLLPPQTVKLAMQFADITIDVKERA</sequence>
<proteinExistence type="predicted"/>
<dbReference type="EMBL" id="UINC01226166">
    <property type="protein sequence ID" value="SVE56537.1"/>
    <property type="molecule type" value="Genomic_DNA"/>
</dbReference>
<dbReference type="AlphaFoldDB" id="A0A383EI49"/>
<name>A0A383EI49_9ZZZZ</name>
<evidence type="ECO:0000313" key="2">
    <source>
        <dbReference type="EMBL" id="SVE56537.1"/>
    </source>
</evidence>
<reference evidence="2" key="1">
    <citation type="submission" date="2018-05" db="EMBL/GenBank/DDBJ databases">
        <authorList>
            <person name="Lanie J.A."/>
            <person name="Ng W.-L."/>
            <person name="Kazmierczak K.M."/>
            <person name="Andrzejewski T.M."/>
            <person name="Davidsen T.M."/>
            <person name="Wayne K.J."/>
            <person name="Tettelin H."/>
            <person name="Glass J.I."/>
            <person name="Rusch D."/>
            <person name="Podicherti R."/>
            <person name="Tsui H.-C.T."/>
            <person name="Winkler M.E."/>
        </authorList>
    </citation>
    <scope>NUCLEOTIDE SEQUENCE</scope>
</reference>
<organism evidence="2">
    <name type="scientific">marine metagenome</name>
    <dbReference type="NCBI Taxonomy" id="408172"/>
    <lineage>
        <taxon>unclassified sequences</taxon>
        <taxon>metagenomes</taxon>
        <taxon>ecological metagenomes</taxon>
    </lineage>
</organism>
<feature type="transmembrane region" description="Helical" evidence="1">
    <location>
        <begin position="6"/>
        <end position="22"/>
    </location>
</feature>